<proteinExistence type="predicted"/>
<gene>
    <name evidence="1" type="ORF">GAK31_00958</name>
</gene>
<dbReference type="EMBL" id="WNDS01000001">
    <property type="protein sequence ID" value="KAF1017690.1"/>
    <property type="molecule type" value="Genomic_DNA"/>
</dbReference>
<comment type="caution">
    <text evidence="1">The sequence shown here is derived from an EMBL/GenBank/DDBJ whole genome shotgun (WGS) entry which is preliminary data.</text>
</comment>
<name>A0A7V8FKA9_STEMA</name>
<sequence length="85" mass="9411">MQRAGVAAPEWPAELNHDDLADVVLGDLLRSQYWLLAFDHDMRVQLTPVPFGATVQTHEQREAWRMEQASRVMAAVASGLKGVGP</sequence>
<evidence type="ECO:0000313" key="1">
    <source>
        <dbReference type="EMBL" id="KAF1017690.1"/>
    </source>
</evidence>
<accession>A0A7V8FKA9</accession>
<protein>
    <submittedName>
        <fullName evidence="1">Uncharacterized protein</fullName>
    </submittedName>
</protein>
<organism evidence="1 2">
    <name type="scientific">Stenotrophomonas maltophilia</name>
    <name type="common">Pseudomonas maltophilia</name>
    <name type="synonym">Xanthomonas maltophilia</name>
    <dbReference type="NCBI Taxonomy" id="40324"/>
    <lineage>
        <taxon>Bacteria</taxon>
        <taxon>Pseudomonadati</taxon>
        <taxon>Pseudomonadota</taxon>
        <taxon>Gammaproteobacteria</taxon>
        <taxon>Lysobacterales</taxon>
        <taxon>Lysobacteraceae</taxon>
        <taxon>Stenotrophomonas</taxon>
        <taxon>Stenotrophomonas maltophilia group</taxon>
    </lineage>
</organism>
<reference evidence="2" key="1">
    <citation type="journal article" date="2020" name="MBio">
        <title>Horizontal gene transfer to a defensive symbiont with a reduced genome amongst a multipartite beetle microbiome.</title>
        <authorList>
            <person name="Waterworth S.C."/>
            <person name="Florez L.V."/>
            <person name="Rees E.R."/>
            <person name="Hertweck C."/>
            <person name="Kaltenpoth M."/>
            <person name="Kwan J.C."/>
        </authorList>
    </citation>
    <scope>NUCLEOTIDE SEQUENCE [LARGE SCALE GENOMIC DNA]</scope>
</reference>
<dbReference type="AlphaFoldDB" id="A0A7V8FKA9"/>
<dbReference type="Proteomes" id="UP000487117">
    <property type="component" value="Unassembled WGS sequence"/>
</dbReference>
<evidence type="ECO:0000313" key="2">
    <source>
        <dbReference type="Proteomes" id="UP000487117"/>
    </source>
</evidence>